<dbReference type="CDD" id="cd18034">
    <property type="entry name" value="DEXHc_dicer"/>
    <property type="match status" value="1"/>
</dbReference>
<gene>
    <name evidence="2" type="ORF">X975_08219</name>
</gene>
<sequence length="181" mass="20515">MGTGTGKTFIAVLLIQENANEVRLPFSKGGKRIFFLVPTVPLVLQQKKAIQNHTDLKVKGYYSGIHVNSWTKELKSTEVLVMTAEIFRMIIDHAFIPLNKIKLLIIDECHLAQKEHPYKQIMERFVNIKSSEMPKIFGLSASLLKGKVKPVQLEKSLQELEKILRSIIITAVDTNDLKVYG</sequence>
<keyword evidence="3" id="KW-1185">Reference proteome</keyword>
<evidence type="ECO:0000259" key="1">
    <source>
        <dbReference type="PROSITE" id="PS51192"/>
    </source>
</evidence>
<dbReference type="EMBL" id="KK118980">
    <property type="protein sequence ID" value="KFM74328.1"/>
    <property type="molecule type" value="Genomic_DNA"/>
</dbReference>
<dbReference type="GO" id="GO:0003676">
    <property type="term" value="F:nucleic acid binding"/>
    <property type="evidence" value="ECO:0007669"/>
    <property type="project" value="InterPro"/>
</dbReference>
<organism evidence="2 3">
    <name type="scientific">Stegodyphus mimosarum</name>
    <name type="common">African social velvet spider</name>
    <dbReference type="NCBI Taxonomy" id="407821"/>
    <lineage>
        <taxon>Eukaryota</taxon>
        <taxon>Metazoa</taxon>
        <taxon>Ecdysozoa</taxon>
        <taxon>Arthropoda</taxon>
        <taxon>Chelicerata</taxon>
        <taxon>Arachnida</taxon>
        <taxon>Araneae</taxon>
        <taxon>Araneomorphae</taxon>
        <taxon>Entelegynae</taxon>
        <taxon>Eresoidea</taxon>
        <taxon>Eresidae</taxon>
        <taxon>Stegodyphus</taxon>
    </lineage>
</organism>
<dbReference type="PANTHER" id="PTHR14074:SF16">
    <property type="entry name" value="ANTIVIRAL INNATE IMMUNE RESPONSE RECEPTOR RIG-I"/>
    <property type="match status" value="1"/>
</dbReference>
<dbReference type="STRING" id="407821.A0A087UAD9"/>
<feature type="non-terminal residue" evidence="2">
    <location>
        <position position="181"/>
    </location>
</feature>
<feature type="domain" description="Helicase ATP-binding" evidence="1">
    <location>
        <begin position="1"/>
        <end position="161"/>
    </location>
</feature>
<proteinExistence type="predicted"/>
<dbReference type="OrthoDB" id="2392202at2759"/>
<dbReference type="PANTHER" id="PTHR14074">
    <property type="entry name" value="HELICASE WITH DEATH DOMAIN-RELATED"/>
    <property type="match status" value="1"/>
</dbReference>
<dbReference type="AlphaFoldDB" id="A0A087UAD9"/>
<protein>
    <submittedName>
        <fullName evidence="2">Endoribonuclease Dicer</fullName>
    </submittedName>
</protein>
<dbReference type="OMA" id="MKVIARM"/>
<reference evidence="2 3" key="1">
    <citation type="submission" date="2013-11" db="EMBL/GenBank/DDBJ databases">
        <title>Genome sequencing of Stegodyphus mimosarum.</title>
        <authorList>
            <person name="Bechsgaard J."/>
        </authorList>
    </citation>
    <scope>NUCLEOTIDE SEQUENCE [LARGE SCALE GENOMIC DNA]</scope>
</reference>
<dbReference type="InterPro" id="IPR014001">
    <property type="entry name" value="Helicase_ATP-bd"/>
</dbReference>
<dbReference type="Pfam" id="PF00270">
    <property type="entry name" value="DEAD"/>
    <property type="match status" value="1"/>
</dbReference>
<dbReference type="GO" id="GO:0005737">
    <property type="term" value="C:cytoplasm"/>
    <property type="evidence" value="ECO:0007669"/>
    <property type="project" value="TreeGrafter"/>
</dbReference>
<dbReference type="Proteomes" id="UP000054359">
    <property type="component" value="Unassembled WGS sequence"/>
</dbReference>
<dbReference type="SUPFAM" id="SSF52540">
    <property type="entry name" value="P-loop containing nucleoside triphosphate hydrolases"/>
    <property type="match status" value="1"/>
</dbReference>
<dbReference type="SMART" id="SM00487">
    <property type="entry name" value="DEXDc"/>
    <property type="match status" value="1"/>
</dbReference>
<dbReference type="Gene3D" id="3.40.50.300">
    <property type="entry name" value="P-loop containing nucleotide triphosphate hydrolases"/>
    <property type="match status" value="1"/>
</dbReference>
<dbReference type="GO" id="GO:0005524">
    <property type="term" value="F:ATP binding"/>
    <property type="evidence" value="ECO:0007669"/>
    <property type="project" value="InterPro"/>
</dbReference>
<dbReference type="InterPro" id="IPR011545">
    <property type="entry name" value="DEAD/DEAH_box_helicase_dom"/>
</dbReference>
<evidence type="ECO:0000313" key="2">
    <source>
        <dbReference type="EMBL" id="KFM74328.1"/>
    </source>
</evidence>
<dbReference type="PROSITE" id="PS51192">
    <property type="entry name" value="HELICASE_ATP_BIND_1"/>
    <property type="match status" value="1"/>
</dbReference>
<evidence type="ECO:0000313" key="3">
    <source>
        <dbReference type="Proteomes" id="UP000054359"/>
    </source>
</evidence>
<name>A0A087UAD9_STEMI</name>
<dbReference type="InterPro" id="IPR051363">
    <property type="entry name" value="RLR_Helicase"/>
</dbReference>
<accession>A0A087UAD9</accession>
<dbReference type="InterPro" id="IPR027417">
    <property type="entry name" value="P-loop_NTPase"/>
</dbReference>